<keyword evidence="6" id="KW-0255">Endonuclease</keyword>
<dbReference type="GO" id="GO:0003723">
    <property type="term" value="F:RNA binding"/>
    <property type="evidence" value="ECO:0007669"/>
    <property type="project" value="UniProtKB-KW"/>
</dbReference>
<keyword evidence="10" id="KW-0456">Lyase</keyword>
<keyword evidence="8" id="KW-0694">RNA-binding</keyword>
<evidence type="ECO:0000256" key="8">
    <source>
        <dbReference type="ARBA" id="ARBA00022884"/>
    </source>
</evidence>
<dbReference type="PANTHER" id="PTHR12439:SF11">
    <property type="entry name" value="URIDYLATE-SPECIFIC ENDORIBONUCLEASE"/>
    <property type="match status" value="1"/>
</dbReference>
<proteinExistence type="inferred from homology"/>
<keyword evidence="5" id="KW-0479">Metal-binding</keyword>
<keyword evidence="9" id="KW-0464">Manganese</keyword>
<evidence type="ECO:0000256" key="6">
    <source>
        <dbReference type="ARBA" id="ARBA00022759"/>
    </source>
</evidence>
<organism evidence="13">
    <name type="scientific">Ditylum brightwellii</name>
    <dbReference type="NCBI Taxonomy" id="49249"/>
    <lineage>
        <taxon>Eukaryota</taxon>
        <taxon>Sar</taxon>
        <taxon>Stramenopiles</taxon>
        <taxon>Ochrophyta</taxon>
        <taxon>Bacillariophyta</taxon>
        <taxon>Mediophyceae</taxon>
        <taxon>Lithodesmiophycidae</taxon>
        <taxon>Lithodesmiales</taxon>
        <taxon>Lithodesmiaceae</taxon>
        <taxon>Ditylum</taxon>
    </lineage>
</organism>
<evidence type="ECO:0000256" key="9">
    <source>
        <dbReference type="ARBA" id="ARBA00023211"/>
    </source>
</evidence>
<accession>A0A7S4R4E8</accession>
<keyword evidence="7" id="KW-0378">Hydrolase</keyword>
<dbReference type="InterPro" id="IPR018998">
    <property type="entry name" value="EndoU_C"/>
</dbReference>
<dbReference type="GO" id="GO:0046872">
    <property type="term" value="F:metal ion binding"/>
    <property type="evidence" value="ECO:0007669"/>
    <property type="project" value="UniProtKB-KW"/>
</dbReference>
<evidence type="ECO:0000313" key="13">
    <source>
        <dbReference type="EMBL" id="CAE4603178.1"/>
    </source>
</evidence>
<evidence type="ECO:0000256" key="1">
    <source>
        <dbReference type="ARBA" id="ARBA00001936"/>
    </source>
</evidence>
<evidence type="ECO:0000256" key="10">
    <source>
        <dbReference type="ARBA" id="ARBA00023239"/>
    </source>
</evidence>
<dbReference type="AlphaFoldDB" id="A0A7S4R4E8"/>
<dbReference type="CDD" id="cd21159">
    <property type="entry name" value="XendoU"/>
    <property type="match status" value="1"/>
</dbReference>
<dbReference type="GO" id="GO:0016829">
    <property type="term" value="F:lyase activity"/>
    <property type="evidence" value="ECO:0007669"/>
    <property type="project" value="UniProtKB-KW"/>
</dbReference>
<dbReference type="GO" id="GO:0016787">
    <property type="term" value="F:hydrolase activity"/>
    <property type="evidence" value="ECO:0007669"/>
    <property type="project" value="UniProtKB-KW"/>
</dbReference>
<name>A0A7S4R4E8_9STRA</name>
<reference evidence="13" key="1">
    <citation type="submission" date="2021-01" db="EMBL/GenBank/DDBJ databases">
        <authorList>
            <person name="Corre E."/>
            <person name="Pelletier E."/>
            <person name="Niang G."/>
            <person name="Scheremetjew M."/>
            <person name="Finn R."/>
            <person name="Kale V."/>
            <person name="Holt S."/>
            <person name="Cochrane G."/>
            <person name="Meng A."/>
            <person name="Brown T."/>
            <person name="Cohen L."/>
        </authorList>
    </citation>
    <scope>NUCLEOTIDE SEQUENCE</scope>
    <source>
        <strain evidence="13">GSO104</strain>
    </source>
</reference>
<gene>
    <name evidence="13" type="ORF">DBRI00130_LOCUS12806</name>
</gene>
<evidence type="ECO:0000256" key="5">
    <source>
        <dbReference type="ARBA" id="ARBA00022723"/>
    </source>
</evidence>
<dbReference type="InterPro" id="IPR037227">
    <property type="entry name" value="EndoU-like"/>
</dbReference>
<evidence type="ECO:0000256" key="2">
    <source>
        <dbReference type="ARBA" id="ARBA00010168"/>
    </source>
</evidence>
<feature type="region of interest" description="Disordered" evidence="11">
    <location>
        <begin position="317"/>
        <end position="385"/>
    </location>
</feature>
<protein>
    <recommendedName>
        <fullName evidence="12">EndoU domain-containing protein</fullName>
    </recommendedName>
</protein>
<sequence length="385" mass="42791">MPSSPFDSKTIYQAIWNADQQQNGVPAILQSDADVSTSLKDNSRGYVIVNEAEDFTKDTKVLSEVLIPETKKKTYDLCENLFNNYVLKSSRSEDTETETPEETVEINTFITAIIDTEPMRIAREYLAPDQSSDEEWFTTIREMWFTTFAIPSAKNRSGFEHVFVGEDTGKLGGYHFWYKYYLDDGAGKIDGKDAMDYFGAKYGRSAAENEEGRSVPEVITLAHVWDAYGTPDDEGDDLNKRIGGFWVGCSPEGLIALGMARFKDEKSGSTRAVINNAEYELKLFSDVDRRKASNEDKVAKHINTFYPIFKGRVAGTDTGDAVVEPPKPPVDPNPEPDTGDAVVEPPKPPVDPNPEPDTGDAVVEPPKPPVDPNPEPEHQQCCNVQ</sequence>
<dbReference type="EMBL" id="HBNS01015967">
    <property type="protein sequence ID" value="CAE4603178.1"/>
    <property type="molecule type" value="Transcribed_RNA"/>
</dbReference>
<evidence type="ECO:0000259" key="12">
    <source>
        <dbReference type="PROSITE" id="PS51959"/>
    </source>
</evidence>
<dbReference type="SUPFAM" id="SSF142877">
    <property type="entry name" value="EndoU-like"/>
    <property type="match status" value="1"/>
</dbReference>
<evidence type="ECO:0000256" key="7">
    <source>
        <dbReference type="ARBA" id="ARBA00022801"/>
    </source>
</evidence>
<evidence type="ECO:0000256" key="3">
    <source>
        <dbReference type="ARBA" id="ARBA00011245"/>
    </source>
</evidence>
<dbReference type="GO" id="GO:0004521">
    <property type="term" value="F:RNA endonuclease activity"/>
    <property type="evidence" value="ECO:0007669"/>
    <property type="project" value="InterPro"/>
</dbReference>
<dbReference type="InterPro" id="IPR039787">
    <property type="entry name" value="ENDOU"/>
</dbReference>
<comment type="subunit">
    <text evidence="3">Monomer.</text>
</comment>
<feature type="compositionally biased region" description="Pro residues" evidence="11">
    <location>
        <begin position="325"/>
        <end position="335"/>
    </location>
</feature>
<comment type="similarity">
    <text evidence="2">Belongs to the ENDOU family.</text>
</comment>
<comment type="cofactor">
    <cofactor evidence="1">
        <name>Mn(2+)</name>
        <dbReference type="ChEBI" id="CHEBI:29035"/>
    </cofactor>
</comment>
<evidence type="ECO:0000256" key="4">
    <source>
        <dbReference type="ARBA" id="ARBA00022722"/>
    </source>
</evidence>
<dbReference type="PROSITE" id="PS51959">
    <property type="entry name" value="ENDOU"/>
    <property type="match status" value="1"/>
</dbReference>
<evidence type="ECO:0000256" key="11">
    <source>
        <dbReference type="SAM" id="MobiDB-lite"/>
    </source>
</evidence>
<feature type="domain" description="EndoU" evidence="12">
    <location>
        <begin position="4"/>
        <end position="311"/>
    </location>
</feature>
<keyword evidence="4" id="KW-0540">Nuclease</keyword>
<dbReference type="PANTHER" id="PTHR12439">
    <property type="entry name" value="PLACENTAL PROTEIN 11-RELATED"/>
    <property type="match status" value="1"/>
</dbReference>
<dbReference type="Pfam" id="PF09412">
    <property type="entry name" value="XendoU"/>
    <property type="match status" value="1"/>
</dbReference>
<feature type="compositionally biased region" description="Pro residues" evidence="11">
    <location>
        <begin position="345"/>
        <end position="355"/>
    </location>
</feature>